<gene>
    <name evidence="2" type="ORF">DCP95_15020</name>
</gene>
<proteinExistence type="predicted"/>
<dbReference type="AlphaFoldDB" id="A0A3C1KGN5"/>
<comment type="caution">
    <text evidence="2">The sequence shown here is derived from an EMBL/GenBank/DDBJ whole genome shotgun (WGS) entry which is preliminary data.</text>
</comment>
<feature type="region of interest" description="Disordered" evidence="1">
    <location>
        <begin position="139"/>
        <end position="160"/>
    </location>
</feature>
<dbReference type="EMBL" id="DMNG01000263">
    <property type="protein sequence ID" value="HAN25860.1"/>
    <property type="molecule type" value="Genomic_DNA"/>
</dbReference>
<reference evidence="2 3" key="1">
    <citation type="journal article" date="2018" name="Nat. Biotechnol.">
        <title>A standardized bacterial taxonomy based on genome phylogeny substantially revises the tree of life.</title>
        <authorList>
            <person name="Parks D.H."/>
            <person name="Chuvochina M."/>
            <person name="Waite D.W."/>
            <person name="Rinke C."/>
            <person name="Skarshewski A."/>
            <person name="Chaumeil P.A."/>
            <person name="Hugenholtz P."/>
        </authorList>
    </citation>
    <scope>NUCLEOTIDE SEQUENCE [LARGE SCALE GENOMIC DNA]</scope>
    <source>
        <strain evidence="2">UBA9152</strain>
    </source>
</reference>
<accession>A0A3C1KGN5</accession>
<evidence type="ECO:0000256" key="1">
    <source>
        <dbReference type="SAM" id="MobiDB-lite"/>
    </source>
</evidence>
<protein>
    <submittedName>
        <fullName evidence="2">Uncharacterized protein</fullName>
    </submittedName>
</protein>
<sequence>MSLHLRRLARRVLNDRGPDTPELGTLRAALEAYVFSQLEHFIIRDEPGDPRALRLQRHAMLGDEAAVYRVARAAARYTLGTWSADYIAEQRRRGAAGGRSSRRGSTWTAAQLDALATLQGLTVEQQAAELKLAPAMVKRMRSALRQRPSPPPLSSATPSA</sequence>
<evidence type="ECO:0000313" key="3">
    <source>
        <dbReference type="Proteomes" id="UP000257479"/>
    </source>
</evidence>
<dbReference type="Proteomes" id="UP000257479">
    <property type="component" value="Unassembled WGS sequence"/>
</dbReference>
<evidence type="ECO:0000313" key="2">
    <source>
        <dbReference type="EMBL" id="HAN25860.1"/>
    </source>
</evidence>
<name>A0A3C1KGN5_9MICO</name>
<organism evidence="2 3">
    <name type="scientific">Microbacterium ginsengisoli</name>
    <dbReference type="NCBI Taxonomy" id="400772"/>
    <lineage>
        <taxon>Bacteria</taxon>
        <taxon>Bacillati</taxon>
        <taxon>Actinomycetota</taxon>
        <taxon>Actinomycetes</taxon>
        <taxon>Micrococcales</taxon>
        <taxon>Microbacteriaceae</taxon>
        <taxon>Microbacterium</taxon>
    </lineage>
</organism>